<dbReference type="InterPro" id="IPR011063">
    <property type="entry name" value="TilS/TtcA_N"/>
</dbReference>
<dbReference type="InterPro" id="IPR014729">
    <property type="entry name" value="Rossmann-like_a/b/a_fold"/>
</dbReference>
<dbReference type="SUPFAM" id="SSF82829">
    <property type="entry name" value="MesJ substrate recognition domain-like"/>
    <property type="match status" value="1"/>
</dbReference>
<dbReference type="GO" id="GO:0005737">
    <property type="term" value="C:cytoplasm"/>
    <property type="evidence" value="ECO:0007669"/>
    <property type="project" value="UniProtKB-SubCell"/>
</dbReference>
<comment type="function">
    <text evidence="6">Ligates lysine onto the cytidine present at position 34 of the AUA codon-specific tRNA(Ile) that contains the anticodon CAU, in an ATP-dependent manner. Cytidine is converted to lysidine, thus changing the amino acid specificity of the tRNA from methionine to isoleucine.</text>
</comment>
<dbReference type="NCBIfam" id="TIGR02432">
    <property type="entry name" value="lysidine_TilS_N"/>
    <property type="match status" value="1"/>
</dbReference>
<evidence type="ECO:0000313" key="8">
    <source>
        <dbReference type="EMBL" id="MCG4618548.1"/>
    </source>
</evidence>
<keyword evidence="3 6" id="KW-0547">Nucleotide-binding</keyword>
<dbReference type="Pfam" id="PF01171">
    <property type="entry name" value="ATP_bind_3"/>
    <property type="match status" value="1"/>
</dbReference>
<reference evidence="8" key="1">
    <citation type="submission" date="2022-01" db="EMBL/GenBank/DDBJ databases">
        <title>Collection of gut derived symbiotic bacterial strains cultured from healthy donors.</title>
        <authorList>
            <person name="Lin H."/>
            <person name="Kohout C."/>
            <person name="Waligurski E."/>
            <person name="Pamer E.G."/>
        </authorList>
    </citation>
    <scope>NUCLEOTIDE SEQUENCE</scope>
    <source>
        <strain evidence="8">DFI.7.46</strain>
    </source>
</reference>
<gene>
    <name evidence="6 8" type="primary">tilS</name>
    <name evidence="8" type="ORF">L0M99_08615</name>
</gene>
<dbReference type="SUPFAM" id="SSF52402">
    <property type="entry name" value="Adenine nucleotide alpha hydrolases-like"/>
    <property type="match status" value="1"/>
</dbReference>
<evidence type="ECO:0000256" key="1">
    <source>
        <dbReference type="ARBA" id="ARBA00022598"/>
    </source>
</evidence>
<comment type="similarity">
    <text evidence="6">Belongs to the tRNA(Ile)-lysidine synthase family.</text>
</comment>
<feature type="binding site" evidence="6">
    <location>
        <begin position="37"/>
        <end position="42"/>
    </location>
    <ligand>
        <name>ATP</name>
        <dbReference type="ChEBI" id="CHEBI:30616"/>
    </ligand>
</feature>
<evidence type="ECO:0000256" key="4">
    <source>
        <dbReference type="ARBA" id="ARBA00022840"/>
    </source>
</evidence>
<dbReference type="GO" id="GO:0006400">
    <property type="term" value="P:tRNA modification"/>
    <property type="evidence" value="ECO:0007669"/>
    <property type="project" value="UniProtKB-UniRule"/>
</dbReference>
<evidence type="ECO:0000259" key="7">
    <source>
        <dbReference type="Pfam" id="PF01171"/>
    </source>
</evidence>
<comment type="catalytic activity">
    <reaction evidence="5 6">
        <text>cytidine(34) in tRNA(Ile2) + L-lysine + ATP = lysidine(34) in tRNA(Ile2) + AMP + diphosphate + H(+)</text>
        <dbReference type="Rhea" id="RHEA:43744"/>
        <dbReference type="Rhea" id="RHEA-COMP:10625"/>
        <dbReference type="Rhea" id="RHEA-COMP:10670"/>
        <dbReference type="ChEBI" id="CHEBI:15378"/>
        <dbReference type="ChEBI" id="CHEBI:30616"/>
        <dbReference type="ChEBI" id="CHEBI:32551"/>
        <dbReference type="ChEBI" id="CHEBI:33019"/>
        <dbReference type="ChEBI" id="CHEBI:82748"/>
        <dbReference type="ChEBI" id="CHEBI:83665"/>
        <dbReference type="ChEBI" id="CHEBI:456215"/>
        <dbReference type="EC" id="6.3.4.19"/>
    </reaction>
</comment>
<protein>
    <recommendedName>
        <fullName evidence="6">tRNA(Ile)-lysidine synthase</fullName>
        <ecNumber evidence="6">6.3.4.19</ecNumber>
    </recommendedName>
    <alternativeName>
        <fullName evidence="6">tRNA(Ile)-2-lysyl-cytidine synthase</fullName>
    </alternativeName>
    <alternativeName>
        <fullName evidence="6">tRNA(Ile)-lysidine synthetase</fullName>
    </alternativeName>
</protein>
<dbReference type="AlphaFoldDB" id="A0AAJ1F8Q6"/>
<evidence type="ECO:0000256" key="5">
    <source>
        <dbReference type="ARBA" id="ARBA00048539"/>
    </source>
</evidence>
<proteinExistence type="inferred from homology"/>
<evidence type="ECO:0000313" key="9">
    <source>
        <dbReference type="Proteomes" id="UP001200537"/>
    </source>
</evidence>
<dbReference type="Proteomes" id="UP001200537">
    <property type="component" value="Unassembled WGS sequence"/>
</dbReference>
<dbReference type="GO" id="GO:0032267">
    <property type="term" value="F:tRNA(Ile)-lysidine synthase activity"/>
    <property type="evidence" value="ECO:0007669"/>
    <property type="project" value="UniProtKB-EC"/>
</dbReference>
<dbReference type="RefSeq" id="WP_024059656.1">
    <property type="nucleotide sequence ID" value="NZ_CBCTPO010000005.1"/>
</dbReference>
<accession>A0AAJ1F8Q6</accession>
<comment type="subcellular location">
    <subcellularLocation>
        <location evidence="6">Cytoplasm</location>
    </subcellularLocation>
</comment>
<dbReference type="CDD" id="cd01992">
    <property type="entry name" value="TilS_N"/>
    <property type="match status" value="1"/>
</dbReference>
<name>A0AAJ1F8Q6_9ACTO</name>
<dbReference type="EMBL" id="JAKNHJ010000018">
    <property type="protein sequence ID" value="MCG4618548.1"/>
    <property type="molecule type" value="Genomic_DNA"/>
</dbReference>
<evidence type="ECO:0000256" key="3">
    <source>
        <dbReference type="ARBA" id="ARBA00022741"/>
    </source>
</evidence>
<dbReference type="GO" id="GO:0005524">
    <property type="term" value="F:ATP binding"/>
    <property type="evidence" value="ECO:0007669"/>
    <property type="project" value="UniProtKB-UniRule"/>
</dbReference>
<comment type="domain">
    <text evidence="6">The N-terminal region contains the highly conserved SGGXDS motif, predicted to be a P-loop motif involved in ATP binding.</text>
</comment>
<dbReference type="PANTHER" id="PTHR43033:SF1">
    <property type="entry name" value="TRNA(ILE)-LYSIDINE SYNTHASE-RELATED"/>
    <property type="match status" value="1"/>
</dbReference>
<keyword evidence="6" id="KW-0963">Cytoplasm</keyword>
<sequence>MTRQPQGARGRIERAVLAQLKHLEKHHARATLVVACSGGADSLALADAIIRLAPSREFKPVAVTVDHGWRAESGAQARKVQEILTGLGYRQVELLTLPDAQIAGKGKEGDARKRRYQALEEAASRYGSLGENVFILLGHTRDDQAETVLLGLIRGSGARSIAGMRSWDEGAGEHSARRAGYLRPLLALPRRDTVAACHEGGLSFIDDPSNYPEGPVRAADGTALRRSALRYHALPALEKALGVDPRPALARTAALLQADLDALDSLAADWFAKTQRGEGENVTLETKGLLAQPAAIRKRVWRLAALKAGARASDLRKVQLDAVDFMATHRRGTGPIQLPGKVTCTRVTGTYELYFHAQSRG</sequence>
<keyword evidence="1 6" id="KW-0436">Ligase</keyword>
<dbReference type="InterPro" id="IPR012795">
    <property type="entry name" value="tRNA_Ile_lys_synt_N"/>
</dbReference>
<feature type="domain" description="tRNA(Ile)-lysidine/2-thiocytidine synthase N-terminal" evidence="7">
    <location>
        <begin position="32"/>
        <end position="212"/>
    </location>
</feature>
<dbReference type="InterPro" id="IPR012094">
    <property type="entry name" value="tRNA_Ile_lys_synt"/>
</dbReference>
<dbReference type="Gene3D" id="3.40.50.620">
    <property type="entry name" value="HUPs"/>
    <property type="match status" value="1"/>
</dbReference>
<evidence type="ECO:0000256" key="6">
    <source>
        <dbReference type="HAMAP-Rule" id="MF_01161"/>
    </source>
</evidence>
<evidence type="ECO:0000256" key="2">
    <source>
        <dbReference type="ARBA" id="ARBA00022694"/>
    </source>
</evidence>
<organism evidence="8 9">
    <name type="scientific">Varibaculum cambriense</name>
    <dbReference type="NCBI Taxonomy" id="184870"/>
    <lineage>
        <taxon>Bacteria</taxon>
        <taxon>Bacillati</taxon>
        <taxon>Actinomycetota</taxon>
        <taxon>Actinomycetes</taxon>
        <taxon>Actinomycetales</taxon>
        <taxon>Actinomycetaceae</taxon>
        <taxon>Varibaculum</taxon>
    </lineage>
</organism>
<comment type="caution">
    <text evidence="8">The sequence shown here is derived from an EMBL/GenBank/DDBJ whole genome shotgun (WGS) entry which is preliminary data.</text>
</comment>
<dbReference type="Gene3D" id="1.20.59.20">
    <property type="match status" value="1"/>
</dbReference>
<dbReference type="PANTHER" id="PTHR43033">
    <property type="entry name" value="TRNA(ILE)-LYSIDINE SYNTHASE-RELATED"/>
    <property type="match status" value="1"/>
</dbReference>
<dbReference type="EC" id="6.3.4.19" evidence="6"/>
<keyword evidence="2 6" id="KW-0819">tRNA processing</keyword>
<dbReference type="HAMAP" id="MF_01161">
    <property type="entry name" value="tRNA_Ile_lys_synt"/>
    <property type="match status" value="1"/>
</dbReference>
<keyword evidence="4 6" id="KW-0067">ATP-binding</keyword>